<dbReference type="EMBL" id="JACHMN010000002">
    <property type="protein sequence ID" value="MBB5868269.1"/>
    <property type="molecule type" value="Genomic_DNA"/>
</dbReference>
<evidence type="ECO:0000313" key="2">
    <source>
        <dbReference type="Proteomes" id="UP000587527"/>
    </source>
</evidence>
<keyword evidence="2" id="KW-1185">Reference proteome</keyword>
<proteinExistence type="predicted"/>
<accession>A0A841BM47</accession>
<evidence type="ECO:0000313" key="1">
    <source>
        <dbReference type="EMBL" id="MBB5868269.1"/>
    </source>
</evidence>
<evidence type="ECO:0008006" key="3">
    <source>
        <dbReference type="Google" id="ProtNLM"/>
    </source>
</evidence>
<sequence>MPNAVPGPVPADLVGELFDASPADVLFWSGAGISMVGPSSLPTGWELTNRAFESFFDPGALDVVLGHHRRAGWLSPEICDRAGPDGVRPPRLETVLGVALRRLGTRAHDVLADVREAVPNWNHAFFAEHIAAGGKHVTANFDSCVEDAFQARYATEPPASVEHFHGRLTAGTSVAELGATLDRIQAGFGPAYADELVGLVAARPLTVMVGYSGGDFFDVDVAFDGLAGDRLAGREVVWLAHHHEHAWHLAQPGPAAEPRLGRRLAAAGARVRYLCGPTQVLLSHLATAWGLPVEAPEATVRSPRRIVSDTTSAQRRTATFALFRELGIPVEVDRMLHEGDLDGIGDADRWLSTSEVLWEQGRWSTLRRMWQRADLPVGISPALRAERIGACLWAQGRLLPAYLWLERHRAVAARRGRPDDAWLLAETQARVVEHMARTPDLRWLGGRLAARAAARLGRPEQAAGVHLFRRHTDLTTSLAAVASGTARSGGVAQESQRWFTEAGSLTAAIAYAHRALRDGYDSEADIDETSARYRDHQRWALSVGSPAAAWRMILLPGADRVFTFRETVAATLELEYGHWHRVRILGRYAVLRLRRRRSSRPVLTAGRPRR</sequence>
<organism evidence="1 2">
    <name type="scientific">Allocatelliglobosispora scoriae</name>
    <dbReference type="NCBI Taxonomy" id="643052"/>
    <lineage>
        <taxon>Bacteria</taxon>
        <taxon>Bacillati</taxon>
        <taxon>Actinomycetota</taxon>
        <taxon>Actinomycetes</taxon>
        <taxon>Micromonosporales</taxon>
        <taxon>Micromonosporaceae</taxon>
        <taxon>Allocatelliglobosispora</taxon>
    </lineage>
</organism>
<dbReference type="AlphaFoldDB" id="A0A841BM47"/>
<name>A0A841BM47_9ACTN</name>
<gene>
    <name evidence="1" type="ORF">F4553_001648</name>
</gene>
<dbReference type="RefSeq" id="WP_184834073.1">
    <property type="nucleotide sequence ID" value="NZ_JACHMN010000002.1"/>
</dbReference>
<reference evidence="1 2" key="1">
    <citation type="submission" date="2020-08" db="EMBL/GenBank/DDBJ databases">
        <title>Sequencing the genomes of 1000 actinobacteria strains.</title>
        <authorList>
            <person name="Klenk H.-P."/>
        </authorList>
    </citation>
    <scope>NUCLEOTIDE SEQUENCE [LARGE SCALE GENOMIC DNA]</scope>
    <source>
        <strain evidence="1 2">DSM 45362</strain>
    </source>
</reference>
<protein>
    <recommendedName>
        <fullName evidence="3">SIR2-like domain-containing protein</fullName>
    </recommendedName>
</protein>
<dbReference type="Proteomes" id="UP000587527">
    <property type="component" value="Unassembled WGS sequence"/>
</dbReference>
<comment type="caution">
    <text evidence="1">The sequence shown here is derived from an EMBL/GenBank/DDBJ whole genome shotgun (WGS) entry which is preliminary data.</text>
</comment>